<evidence type="ECO:0008006" key="4">
    <source>
        <dbReference type="Google" id="ProtNLM"/>
    </source>
</evidence>
<dbReference type="InterPro" id="IPR027602">
    <property type="entry name" value="PGA_system"/>
</dbReference>
<dbReference type="NCBIfam" id="TIGR04332">
    <property type="entry name" value="gamma_Glu_sys"/>
    <property type="match status" value="1"/>
</dbReference>
<organism evidence="2 3">
    <name type="scientific">Roseimaritima ulvae</name>
    <dbReference type="NCBI Taxonomy" id="980254"/>
    <lineage>
        <taxon>Bacteria</taxon>
        <taxon>Pseudomonadati</taxon>
        <taxon>Planctomycetota</taxon>
        <taxon>Planctomycetia</taxon>
        <taxon>Pirellulales</taxon>
        <taxon>Pirellulaceae</taxon>
        <taxon>Roseimaritima</taxon>
    </lineage>
</organism>
<evidence type="ECO:0000313" key="3">
    <source>
        <dbReference type="Proteomes" id="UP000325286"/>
    </source>
</evidence>
<sequence length="391" mass="42164">MNYQVLYWRPQRLSRRWLWCSLIVSLLGLALVQQWTSDAVARNADTLRQSAQKAADAMQHIGAQQIARGHRGLAAHDPQDSHLIGPSMSQVTTKMGALESKQTSVNANFAAIVTAWLIEAGVQPGDRIAIGASGSWPALNIAVYAAAETLQLRPTVVLSCGSSQYGANAPEMMWVDMERELFDAQLISFRATAVSLGGLHDRAAGMTDDSRALLLAAIGRNQVPLLATDSIHDSIIQRMELYERRGEGETYAAYINVGGGSASIGGSAGQQSFTAGLHTALPAGGAVPDCVASRMLERGVPILHVGDARGIADRYGLAIAPTEPPEVGMGSVYGGPRYRVWLVLAVMSLVWAMMVLTIAPRWWQSLWRRLPGSNDQKPTETGLPVNVQWMV</sequence>
<evidence type="ECO:0000313" key="2">
    <source>
        <dbReference type="EMBL" id="QEG43075.1"/>
    </source>
</evidence>
<keyword evidence="3" id="KW-1185">Reference proteome</keyword>
<dbReference type="KEGG" id="rul:UC8_51190"/>
<reference evidence="2 3" key="1">
    <citation type="submission" date="2019-08" db="EMBL/GenBank/DDBJ databases">
        <title>Deep-cultivation of Planctomycetes and their phenomic and genomic characterization uncovers novel biology.</title>
        <authorList>
            <person name="Wiegand S."/>
            <person name="Jogler M."/>
            <person name="Boedeker C."/>
            <person name="Pinto D."/>
            <person name="Vollmers J."/>
            <person name="Rivas-Marin E."/>
            <person name="Kohn T."/>
            <person name="Peeters S.H."/>
            <person name="Heuer A."/>
            <person name="Rast P."/>
            <person name="Oberbeckmann S."/>
            <person name="Bunk B."/>
            <person name="Jeske O."/>
            <person name="Meyerdierks A."/>
            <person name="Storesund J.E."/>
            <person name="Kallscheuer N."/>
            <person name="Luecker S."/>
            <person name="Lage O.M."/>
            <person name="Pohl T."/>
            <person name="Merkel B.J."/>
            <person name="Hornburger P."/>
            <person name="Mueller R.-W."/>
            <person name="Bruemmer F."/>
            <person name="Labrenz M."/>
            <person name="Spormann A.M."/>
            <person name="Op den Camp H."/>
            <person name="Overmann J."/>
            <person name="Amann R."/>
            <person name="Jetten M.S.M."/>
            <person name="Mascher T."/>
            <person name="Medema M.H."/>
            <person name="Devos D.P."/>
            <person name="Kaster A.-K."/>
            <person name="Ovreas L."/>
            <person name="Rohde M."/>
            <person name="Galperin M.Y."/>
            <person name="Jogler C."/>
        </authorList>
    </citation>
    <scope>NUCLEOTIDE SEQUENCE [LARGE SCALE GENOMIC DNA]</scope>
    <source>
        <strain evidence="2 3">UC8</strain>
    </source>
</reference>
<dbReference type="AlphaFoldDB" id="A0A5B9R030"/>
<proteinExistence type="predicted"/>
<dbReference type="RefSeq" id="WP_068137587.1">
    <property type="nucleotide sequence ID" value="NZ_CP042914.1"/>
</dbReference>
<dbReference type="Proteomes" id="UP000325286">
    <property type="component" value="Chromosome"/>
</dbReference>
<dbReference type="OrthoDB" id="6233025at2"/>
<evidence type="ECO:0000256" key="1">
    <source>
        <dbReference type="SAM" id="Phobius"/>
    </source>
</evidence>
<keyword evidence="1" id="KW-0812">Transmembrane</keyword>
<name>A0A5B9R030_9BACT</name>
<accession>A0A5B9R030</accession>
<keyword evidence="1" id="KW-1133">Transmembrane helix</keyword>
<keyword evidence="1" id="KW-0472">Membrane</keyword>
<protein>
    <recommendedName>
        <fullName evidence="4">Poly-gamma-glutamate system protein</fullName>
    </recommendedName>
</protein>
<dbReference type="EMBL" id="CP042914">
    <property type="protein sequence ID" value="QEG43075.1"/>
    <property type="molecule type" value="Genomic_DNA"/>
</dbReference>
<gene>
    <name evidence="2" type="ORF">UC8_51190</name>
</gene>
<feature type="transmembrane region" description="Helical" evidence="1">
    <location>
        <begin position="338"/>
        <end position="359"/>
    </location>
</feature>